<dbReference type="CDD" id="cd03768">
    <property type="entry name" value="SR_ResInv"/>
    <property type="match status" value="1"/>
</dbReference>
<keyword evidence="6" id="KW-1185">Reference proteome</keyword>
<evidence type="ECO:0000313" key="6">
    <source>
        <dbReference type="Proteomes" id="UP001549143"/>
    </source>
</evidence>
<dbReference type="PROSITE" id="PS51736">
    <property type="entry name" value="RECOMBINASES_3"/>
    <property type="match status" value="1"/>
</dbReference>
<sequence>MLVAWKLDRLGRSLIDLVALVEELRRRDIGLRVLTGLGAMIDTTKADGRMILGIFAVLAEFERELIRERTAAGLAAARARGARLGRPAKLTPSQIEQARIWLDQRHRTRKQIATHFNVHIATLRRAINSGPKN</sequence>
<dbReference type="Pfam" id="PF00239">
    <property type="entry name" value="Resolvase"/>
    <property type="match status" value="1"/>
</dbReference>
<dbReference type="PANTHER" id="PTHR30461:SF2">
    <property type="entry name" value="SERINE RECOMBINASE PINE-RELATED"/>
    <property type="match status" value="1"/>
</dbReference>
<name>A0ABV2KP50_9HYPH</name>
<evidence type="ECO:0000259" key="4">
    <source>
        <dbReference type="PROSITE" id="PS51736"/>
    </source>
</evidence>
<proteinExistence type="inferred from homology"/>
<feature type="domain" description="Resolvase/invertase-type recombinase catalytic" evidence="4">
    <location>
        <begin position="1"/>
        <end position="81"/>
    </location>
</feature>
<dbReference type="Gene3D" id="1.10.10.60">
    <property type="entry name" value="Homeodomain-like"/>
    <property type="match status" value="1"/>
</dbReference>
<evidence type="ECO:0000256" key="1">
    <source>
        <dbReference type="ARBA" id="ARBA00009913"/>
    </source>
</evidence>
<dbReference type="SUPFAM" id="SSF53041">
    <property type="entry name" value="Resolvase-like"/>
    <property type="match status" value="1"/>
</dbReference>
<evidence type="ECO:0000256" key="2">
    <source>
        <dbReference type="ARBA" id="ARBA00023125"/>
    </source>
</evidence>
<organism evidence="5 6">
    <name type="scientific">Aquamicrobium ahrensii</name>
    <dbReference type="NCBI Taxonomy" id="469551"/>
    <lineage>
        <taxon>Bacteria</taxon>
        <taxon>Pseudomonadati</taxon>
        <taxon>Pseudomonadota</taxon>
        <taxon>Alphaproteobacteria</taxon>
        <taxon>Hyphomicrobiales</taxon>
        <taxon>Phyllobacteriaceae</taxon>
        <taxon>Aquamicrobium</taxon>
    </lineage>
</organism>
<keyword evidence="2" id="KW-0238">DNA-binding</keyword>
<dbReference type="Proteomes" id="UP001549143">
    <property type="component" value="Unassembled WGS sequence"/>
</dbReference>
<dbReference type="PANTHER" id="PTHR30461">
    <property type="entry name" value="DNA-INVERTASE FROM LAMBDOID PROPHAGE"/>
    <property type="match status" value="1"/>
</dbReference>
<keyword evidence="3" id="KW-0233">DNA recombination</keyword>
<reference evidence="5 6" key="1">
    <citation type="submission" date="2024-06" db="EMBL/GenBank/DDBJ databases">
        <title>Genomic Encyclopedia of Type Strains, Phase IV (KMG-IV): sequencing the most valuable type-strain genomes for metagenomic binning, comparative biology and taxonomic classification.</title>
        <authorList>
            <person name="Goeker M."/>
        </authorList>
    </citation>
    <scope>NUCLEOTIDE SEQUENCE [LARGE SCALE GENOMIC DNA]</scope>
    <source>
        <strain evidence="5 6">DSM 19730</strain>
    </source>
</reference>
<dbReference type="InterPro" id="IPR050639">
    <property type="entry name" value="SSR_resolvase"/>
</dbReference>
<dbReference type="InterPro" id="IPR009057">
    <property type="entry name" value="Homeodomain-like_sf"/>
</dbReference>
<evidence type="ECO:0000256" key="3">
    <source>
        <dbReference type="ARBA" id="ARBA00023172"/>
    </source>
</evidence>
<comment type="caution">
    <text evidence="5">The sequence shown here is derived from an EMBL/GenBank/DDBJ whole genome shotgun (WGS) entry which is preliminary data.</text>
</comment>
<accession>A0ABV2KP50</accession>
<dbReference type="Gene3D" id="3.40.50.1390">
    <property type="entry name" value="Resolvase, N-terminal catalytic domain"/>
    <property type="match status" value="1"/>
</dbReference>
<gene>
    <name evidence="5" type="ORF">ABID44_003217</name>
</gene>
<dbReference type="EMBL" id="JBEPMN010000016">
    <property type="protein sequence ID" value="MET3662866.1"/>
    <property type="molecule type" value="Genomic_DNA"/>
</dbReference>
<evidence type="ECO:0000313" key="5">
    <source>
        <dbReference type="EMBL" id="MET3662866.1"/>
    </source>
</evidence>
<comment type="similarity">
    <text evidence="1">Belongs to the site-specific recombinase resolvase family.</text>
</comment>
<dbReference type="SUPFAM" id="SSF46689">
    <property type="entry name" value="Homeodomain-like"/>
    <property type="match status" value="1"/>
</dbReference>
<protein>
    <submittedName>
        <fullName evidence="5">DNA invertase Pin-like site-specific DNA recombinase</fullName>
    </submittedName>
</protein>
<dbReference type="InterPro" id="IPR006119">
    <property type="entry name" value="Resolv_N"/>
</dbReference>
<dbReference type="SMART" id="SM00857">
    <property type="entry name" value="Resolvase"/>
    <property type="match status" value="1"/>
</dbReference>
<dbReference type="InterPro" id="IPR036162">
    <property type="entry name" value="Resolvase-like_N_sf"/>
</dbReference>